<dbReference type="InterPro" id="IPR014718">
    <property type="entry name" value="GH-type_carb-bd"/>
</dbReference>
<dbReference type="AlphaFoldDB" id="A0A382RAZ8"/>
<protein>
    <recommendedName>
        <fullName evidence="1">Glycosyl-hydrolase 97 N-terminal domain-containing protein</fullName>
    </recommendedName>
</protein>
<reference evidence="2" key="1">
    <citation type="submission" date="2018-05" db="EMBL/GenBank/DDBJ databases">
        <authorList>
            <person name="Lanie J.A."/>
            <person name="Ng W.-L."/>
            <person name="Kazmierczak K.M."/>
            <person name="Andrzejewski T.M."/>
            <person name="Davidsen T.M."/>
            <person name="Wayne K.J."/>
            <person name="Tettelin H."/>
            <person name="Glass J.I."/>
            <person name="Rusch D."/>
            <person name="Podicherti R."/>
            <person name="Tsui H.-C.T."/>
            <person name="Winkler M.E."/>
        </authorList>
    </citation>
    <scope>NUCLEOTIDE SEQUENCE</scope>
</reference>
<proteinExistence type="predicted"/>
<evidence type="ECO:0000313" key="2">
    <source>
        <dbReference type="EMBL" id="SVC94893.1"/>
    </source>
</evidence>
<name>A0A382RAZ8_9ZZZZ</name>
<organism evidence="2">
    <name type="scientific">marine metagenome</name>
    <dbReference type="NCBI Taxonomy" id="408172"/>
    <lineage>
        <taxon>unclassified sequences</taxon>
        <taxon>metagenomes</taxon>
        <taxon>ecological metagenomes</taxon>
    </lineage>
</organism>
<evidence type="ECO:0000259" key="1">
    <source>
        <dbReference type="Pfam" id="PF14508"/>
    </source>
</evidence>
<gene>
    <name evidence="2" type="ORF">METZ01_LOCUS347747</name>
</gene>
<feature type="domain" description="Glycosyl-hydrolase 97 N-terminal" evidence="1">
    <location>
        <begin position="31"/>
        <end position="80"/>
    </location>
</feature>
<dbReference type="Gene3D" id="2.70.98.10">
    <property type="match status" value="1"/>
</dbReference>
<dbReference type="GO" id="GO:0030246">
    <property type="term" value="F:carbohydrate binding"/>
    <property type="evidence" value="ECO:0007669"/>
    <property type="project" value="InterPro"/>
</dbReference>
<accession>A0A382RAZ8</accession>
<dbReference type="EMBL" id="UINC01120420">
    <property type="protein sequence ID" value="SVC94893.1"/>
    <property type="molecule type" value="Genomic_DNA"/>
</dbReference>
<feature type="non-terminal residue" evidence="2">
    <location>
        <position position="82"/>
    </location>
</feature>
<sequence>MKVFQYPLLCVLLLLTISCAYTDLNRDHYLLSPDESLSFTFHVDQQNISYSLKKDGQILIDQSQLGILADQFEFADDLQIKN</sequence>
<dbReference type="PROSITE" id="PS51257">
    <property type="entry name" value="PROKAR_LIPOPROTEIN"/>
    <property type="match status" value="1"/>
</dbReference>
<dbReference type="Pfam" id="PF14508">
    <property type="entry name" value="GH97_N"/>
    <property type="match status" value="1"/>
</dbReference>
<dbReference type="InterPro" id="IPR029486">
    <property type="entry name" value="GH97_N"/>
</dbReference>